<feature type="compositionally biased region" description="Basic residues" evidence="1">
    <location>
        <begin position="147"/>
        <end position="156"/>
    </location>
</feature>
<proteinExistence type="predicted"/>
<feature type="region of interest" description="Disordered" evidence="1">
    <location>
        <begin position="226"/>
        <end position="300"/>
    </location>
</feature>
<feature type="compositionally biased region" description="Basic residues" evidence="1">
    <location>
        <begin position="261"/>
        <end position="270"/>
    </location>
</feature>
<feature type="region of interest" description="Disordered" evidence="1">
    <location>
        <begin position="144"/>
        <end position="163"/>
    </location>
</feature>
<dbReference type="EMBL" id="ML143427">
    <property type="protein sequence ID" value="TBU27878.1"/>
    <property type="molecule type" value="Genomic_DNA"/>
</dbReference>
<evidence type="ECO:0000256" key="1">
    <source>
        <dbReference type="SAM" id="MobiDB-lite"/>
    </source>
</evidence>
<reference evidence="2" key="1">
    <citation type="submission" date="2019-01" db="EMBL/GenBank/DDBJ databases">
        <title>Draft genome sequences of three monokaryotic isolates of the white-rot basidiomycete fungus Dichomitus squalens.</title>
        <authorList>
            <consortium name="DOE Joint Genome Institute"/>
            <person name="Lopez S.C."/>
            <person name="Andreopoulos B."/>
            <person name="Pangilinan J."/>
            <person name="Lipzen A."/>
            <person name="Riley R."/>
            <person name="Ahrendt S."/>
            <person name="Ng V."/>
            <person name="Barry K."/>
            <person name="Daum C."/>
            <person name="Grigoriev I.V."/>
            <person name="Hilden K.S."/>
            <person name="Makela M.R."/>
            <person name="de Vries R.P."/>
        </authorList>
    </citation>
    <scope>NUCLEOTIDE SEQUENCE [LARGE SCALE GENOMIC DNA]</scope>
    <source>
        <strain evidence="2">OM18370.1</strain>
    </source>
</reference>
<accession>A0A4Q9MM07</accession>
<feature type="region of interest" description="Disordered" evidence="1">
    <location>
        <begin position="336"/>
        <end position="378"/>
    </location>
</feature>
<feature type="compositionally biased region" description="Low complexity" evidence="1">
    <location>
        <begin position="248"/>
        <end position="260"/>
    </location>
</feature>
<dbReference type="Proteomes" id="UP000292957">
    <property type="component" value="Unassembled WGS sequence"/>
</dbReference>
<protein>
    <submittedName>
        <fullName evidence="2">Uncharacterized protein</fullName>
    </submittedName>
</protein>
<feature type="region of interest" description="Disordered" evidence="1">
    <location>
        <begin position="685"/>
        <end position="704"/>
    </location>
</feature>
<name>A0A4Q9MM07_9APHY</name>
<dbReference type="OrthoDB" id="2754525at2759"/>
<sequence length="761" mass="83248">MAGLNSLNPIHALPPTPPSSSVPSIIKAIDSPSILDCELLRRRSSPKVGPLSCAPLDALSSAEIYNASRRLLELLVIIDHSSENHNTNIVAQPPATLETSAPPDPTGQANSHNDPNAIPAPHRPCATPPPPTYTMHVPLVSTQRSHFSSHRFRSRRSPQSTMSFKVAAPVPRVPLASMLSYWGANHAHPSLVPGPSVAHADVKMEVDSGEMVDGDGLPKAGLGLLLGLTPSPGPHPRAYPDPHTHTNAQAHAKSQSQSQSRSRHSRRLRRLAPAALQLTPSTPRRALLTPTSPFTPAPAPVPAIMQRTPPSALFTDIALATCQDLSSPFDIDRIPAIPSLDCSQPPSVSPPTDRTRSPSTSSAMATMSTDPTSLVFPAGDSQNAASYVQTGTHANTDMNAATEATADTWHVDLLSWRHTVSRALDSPLSPICVPKSAKCTVHRASLNMANTVPATPLRASIGELTGSLSQLTPGLPHDTAPPAPPRMGCNPLPELPDHLHSFAPPPPSFSYESSEQAAYPQHADLRFELDTESLALWGEKCSETIARASLSLRSCGLLRDPDSITALCDDLRVAFATVQRALDGTPRDFVMDGSEERQTWYTNHCNVVHSLYRNMHQFYMLARHVEDKPPRIHRLEGILKKLATYQVKFTDLARRVLLSHEKLRLLSLRTELTNARTLARAQAAEERRRRREERTARQEGRMRRHALREEIKRVRGTIRTMRDAAPHLPDENVFRVLDEYEGGDDVDMDGVYDAKWRYNAP</sequence>
<evidence type="ECO:0000313" key="2">
    <source>
        <dbReference type="EMBL" id="TBU27878.1"/>
    </source>
</evidence>
<feature type="compositionally biased region" description="Low complexity" evidence="1">
    <location>
        <begin position="357"/>
        <end position="373"/>
    </location>
</feature>
<feature type="region of interest" description="Disordered" evidence="1">
    <location>
        <begin position="95"/>
        <end position="131"/>
    </location>
</feature>
<dbReference type="AlphaFoldDB" id="A0A4Q9MM07"/>
<feature type="region of interest" description="Disordered" evidence="1">
    <location>
        <begin position="1"/>
        <end position="25"/>
    </location>
</feature>
<organism evidence="2">
    <name type="scientific">Dichomitus squalens</name>
    <dbReference type="NCBI Taxonomy" id="114155"/>
    <lineage>
        <taxon>Eukaryota</taxon>
        <taxon>Fungi</taxon>
        <taxon>Dikarya</taxon>
        <taxon>Basidiomycota</taxon>
        <taxon>Agaricomycotina</taxon>
        <taxon>Agaricomycetes</taxon>
        <taxon>Polyporales</taxon>
        <taxon>Polyporaceae</taxon>
        <taxon>Dichomitus</taxon>
    </lineage>
</organism>
<gene>
    <name evidence="2" type="ORF">BD311DRAFT_361678</name>
</gene>